<evidence type="ECO:0000256" key="4">
    <source>
        <dbReference type="ARBA" id="ARBA00022679"/>
    </source>
</evidence>
<keyword evidence="2 6" id="KW-0698">rRNA processing</keyword>
<comment type="function">
    <text evidence="6">Catalyzes the 2'-O-methylation of the ribose of cytidine 1402 (C1402) in 16S rRNA.</text>
</comment>
<evidence type="ECO:0000259" key="8">
    <source>
        <dbReference type="Pfam" id="PF23016"/>
    </source>
</evidence>
<dbReference type="Pfam" id="PF00590">
    <property type="entry name" value="TP_methylase"/>
    <property type="match status" value="1"/>
</dbReference>
<accession>A0A9D7FJC2</accession>
<dbReference type="InterPro" id="IPR000878">
    <property type="entry name" value="4pyrrol_Mease"/>
</dbReference>
<sequence>MTQESPALYVVPTPLGNLGDMTQRAIDVLRRVTWVAAEDTRHSAPLLKHFGCTARLLAAHEHNEEAAAQQVIARLAEGESVALVSDAGTPAISDPGARLVARVRTAGFRVVPLPGPCAAVTALSASGLAEAHFLFYGFLPARARQREDALRGLVALPYALVFYEAPHRILDTVAALAAVFGPERTLIMARELSKLFETIHSCPLGEAHDWLSAEPNRQRGEFVLLVSGAPEAADDGVGDGERVLGLLLDEGLPVRQAAKLAHSITGAGKNAMYELALKIRKNV</sequence>
<dbReference type="GO" id="GO:0070677">
    <property type="term" value="F:rRNA (cytosine-2'-O-)-methyltransferase activity"/>
    <property type="evidence" value="ECO:0007669"/>
    <property type="project" value="UniProtKB-UniRule"/>
</dbReference>
<comment type="similarity">
    <text evidence="6">Belongs to the methyltransferase superfamily. RsmI family.</text>
</comment>
<dbReference type="SUPFAM" id="SSF53790">
    <property type="entry name" value="Tetrapyrrole methylase"/>
    <property type="match status" value="1"/>
</dbReference>
<comment type="catalytic activity">
    <reaction evidence="6">
        <text>cytidine(1402) in 16S rRNA + S-adenosyl-L-methionine = 2'-O-methylcytidine(1402) in 16S rRNA + S-adenosyl-L-homocysteine + H(+)</text>
        <dbReference type="Rhea" id="RHEA:42924"/>
        <dbReference type="Rhea" id="RHEA-COMP:10285"/>
        <dbReference type="Rhea" id="RHEA-COMP:10286"/>
        <dbReference type="ChEBI" id="CHEBI:15378"/>
        <dbReference type="ChEBI" id="CHEBI:57856"/>
        <dbReference type="ChEBI" id="CHEBI:59789"/>
        <dbReference type="ChEBI" id="CHEBI:74495"/>
        <dbReference type="ChEBI" id="CHEBI:82748"/>
        <dbReference type="EC" id="2.1.1.198"/>
    </reaction>
</comment>
<evidence type="ECO:0000256" key="6">
    <source>
        <dbReference type="HAMAP-Rule" id="MF_01877"/>
    </source>
</evidence>
<organism evidence="9 10">
    <name type="scientific">Candidatus Propionivibrio dominans</name>
    <dbReference type="NCBI Taxonomy" id="2954373"/>
    <lineage>
        <taxon>Bacteria</taxon>
        <taxon>Pseudomonadati</taxon>
        <taxon>Pseudomonadota</taxon>
        <taxon>Betaproteobacteria</taxon>
        <taxon>Rhodocyclales</taxon>
        <taxon>Rhodocyclaceae</taxon>
        <taxon>Propionivibrio</taxon>
    </lineage>
</organism>
<dbReference type="InterPro" id="IPR053910">
    <property type="entry name" value="RsmI_HTH"/>
</dbReference>
<evidence type="ECO:0000256" key="1">
    <source>
        <dbReference type="ARBA" id="ARBA00022490"/>
    </source>
</evidence>
<dbReference type="HAMAP" id="MF_01877">
    <property type="entry name" value="16SrRNA_methyltr_I"/>
    <property type="match status" value="1"/>
</dbReference>
<evidence type="ECO:0000259" key="7">
    <source>
        <dbReference type="Pfam" id="PF00590"/>
    </source>
</evidence>
<dbReference type="InterPro" id="IPR018063">
    <property type="entry name" value="SAM_MeTrfase_RsmI_CS"/>
</dbReference>
<dbReference type="InterPro" id="IPR014776">
    <property type="entry name" value="4pyrrole_Mease_sub2"/>
</dbReference>
<comment type="caution">
    <text evidence="9">The sequence shown here is derived from an EMBL/GenBank/DDBJ whole genome shotgun (WGS) entry which is preliminary data.</text>
</comment>
<evidence type="ECO:0000256" key="5">
    <source>
        <dbReference type="ARBA" id="ARBA00022691"/>
    </source>
</evidence>
<dbReference type="AlphaFoldDB" id="A0A9D7FJC2"/>
<dbReference type="FunFam" id="3.40.1010.10:FF:000007">
    <property type="entry name" value="Ribosomal RNA small subunit methyltransferase I"/>
    <property type="match status" value="1"/>
</dbReference>
<dbReference type="InterPro" id="IPR008189">
    <property type="entry name" value="rRNA_ssu_MeTfrase_I"/>
</dbReference>
<protein>
    <recommendedName>
        <fullName evidence="6">Ribosomal RNA small subunit methyltransferase I</fullName>
        <ecNumber evidence="6">2.1.1.198</ecNumber>
    </recommendedName>
    <alternativeName>
        <fullName evidence="6">16S rRNA 2'-O-ribose C1402 methyltransferase</fullName>
    </alternativeName>
    <alternativeName>
        <fullName evidence="6">rRNA (cytidine-2'-O-)-methyltransferase RsmI</fullName>
    </alternativeName>
</protein>
<dbReference type="PANTHER" id="PTHR46111:SF1">
    <property type="entry name" value="RIBOSOMAL RNA SMALL SUBUNIT METHYLTRANSFERASE I"/>
    <property type="match status" value="1"/>
</dbReference>
<proteinExistence type="inferred from homology"/>
<keyword evidence="5 6" id="KW-0949">S-adenosyl-L-methionine</keyword>
<dbReference type="EMBL" id="JADJNC010000010">
    <property type="protein sequence ID" value="MBK7422951.1"/>
    <property type="molecule type" value="Genomic_DNA"/>
</dbReference>
<evidence type="ECO:0000256" key="2">
    <source>
        <dbReference type="ARBA" id="ARBA00022552"/>
    </source>
</evidence>
<dbReference type="Proteomes" id="UP000886602">
    <property type="component" value="Unassembled WGS sequence"/>
</dbReference>
<keyword evidence="4 6" id="KW-0808">Transferase</keyword>
<dbReference type="PIRSF" id="PIRSF005917">
    <property type="entry name" value="MTase_YraL"/>
    <property type="match status" value="1"/>
</dbReference>
<dbReference type="Gene3D" id="3.40.1010.10">
    <property type="entry name" value="Cobalt-precorrin-4 Transmethylase, Domain 1"/>
    <property type="match status" value="1"/>
</dbReference>
<dbReference type="CDD" id="cd11648">
    <property type="entry name" value="RsmI"/>
    <property type="match status" value="1"/>
</dbReference>
<evidence type="ECO:0000313" key="9">
    <source>
        <dbReference type="EMBL" id="MBK7422951.1"/>
    </source>
</evidence>
<evidence type="ECO:0000256" key="3">
    <source>
        <dbReference type="ARBA" id="ARBA00022603"/>
    </source>
</evidence>
<keyword evidence="1 6" id="KW-0963">Cytoplasm</keyword>
<dbReference type="NCBIfam" id="TIGR00096">
    <property type="entry name" value="16S rRNA (cytidine(1402)-2'-O)-methyltransferase"/>
    <property type="match status" value="1"/>
</dbReference>
<feature type="domain" description="RsmI HTH" evidence="8">
    <location>
        <begin position="238"/>
        <end position="279"/>
    </location>
</feature>
<dbReference type="Gene3D" id="3.30.950.10">
    <property type="entry name" value="Methyltransferase, Cobalt-precorrin-4 Transmethylase, Domain 2"/>
    <property type="match status" value="1"/>
</dbReference>
<name>A0A9D7FJC2_9RHOO</name>
<dbReference type="PANTHER" id="PTHR46111">
    <property type="entry name" value="RIBOSOMAL RNA SMALL SUBUNIT METHYLTRANSFERASE I"/>
    <property type="match status" value="1"/>
</dbReference>
<dbReference type="GO" id="GO:0005737">
    <property type="term" value="C:cytoplasm"/>
    <property type="evidence" value="ECO:0007669"/>
    <property type="project" value="UniProtKB-SubCell"/>
</dbReference>
<dbReference type="Pfam" id="PF23016">
    <property type="entry name" value="RsmI_C"/>
    <property type="match status" value="1"/>
</dbReference>
<comment type="subcellular location">
    <subcellularLocation>
        <location evidence="6">Cytoplasm</location>
    </subcellularLocation>
</comment>
<dbReference type="InterPro" id="IPR014777">
    <property type="entry name" value="4pyrrole_Mease_sub1"/>
</dbReference>
<dbReference type="EC" id="2.1.1.198" evidence="6"/>
<dbReference type="FunFam" id="3.30.950.10:FF:000002">
    <property type="entry name" value="Ribosomal RNA small subunit methyltransferase I"/>
    <property type="match status" value="1"/>
</dbReference>
<reference evidence="9" key="1">
    <citation type="submission" date="2020-10" db="EMBL/GenBank/DDBJ databases">
        <title>Connecting structure to function with the recovery of over 1000 high-quality activated sludge metagenome-assembled genomes encoding full-length rRNA genes using long-read sequencing.</title>
        <authorList>
            <person name="Singleton C.M."/>
            <person name="Petriglieri F."/>
            <person name="Kristensen J.M."/>
            <person name="Kirkegaard R.H."/>
            <person name="Michaelsen T.Y."/>
            <person name="Andersen M.H."/>
            <person name="Karst S.M."/>
            <person name="Dueholm M.S."/>
            <person name="Nielsen P.H."/>
            <person name="Albertsen M."/>
        </authorList>
    </citation>
    <scope>NUCLEOTIDE SEQUENCE</scope>
    <source>
        <strain evidence="9">EsbW_18-Q3-R4-48_MAXAC.044</strain>
    </source>
</reference>
<keyword evidence="3 6" id="KW-0489">Methyltransferase</keyword>
<dbReference type="InterPro" id="IPR035996">
    <property type="entry name" value="4pyrrol_Methylase_sf"/>
</dbReference>
<evidence type="ECO:0000313" key="10">
    <source>
        <dbReference type="Proteomes" id="UP000886602"/>
    </source>
</evidence>
<feature type="domain" description="Tetrapyrrole methylase" evidence="7">
    <location>
        <begin position="8"/>
        <end position="207"/>
    </location>
</feature>
<gene>
    <name evidence="6 9" type="primary">rsmI</name>
    <name evidence="9" type="ORF">IPJ48_07580</name>
</gene>
<dbReference type="PROSITE" id="PS01296">
    <property type="entry name" value="RSMI"/>
    <property type="match status" value="1"/>
</dbReference>